<dbReference type="Pfam" id="PF04749">
    <property type="entry name" value="PLAC8"/>
    <property type="match status" value="1"/>
</dbReference>
<dbReference type="Proteomes" id="UP000515121">
    <property type="component" value="Unplaced"/>
</dbReference>
<proteinExistence type="predicted"/>
<reference evidence="2" key="1">
    <citation type="submission" date="2025-08" db="UniProtKB">
        <authorList>
            <consortium name="RefSeq"/>
        </authorList>
    </citation>
    <scope>IDENTIFICATION</scope>
    <source>
        <tissue evidence="2">Fruit stalk</tissue>
    </source>
</reference>
<dbReference type="InterPro" id="IPR006461">
    <property type="entry name" value="PLAC_motif_containing"/>
</dbReference>
<dbReference type="NCBIfam" id="TIGR01571">
    <property type="entry name" value="A_thal_Cys_rich"/>
    <property type="match status" value="1"/>
</dbReference>
<evidence type="ECO:0000313" key="1">
    <source>
        <dbReference type="Proteomes" id="UP000515121"/>
    </source>
</evidence>
<accession>A0A6P6BFH2</accession>
<dbReference type="RefSeq" id="XP_022775810.1">
    <property type="nucleotide sequence ID" value="XM_022920075.1"/>
</dbReference>
<protein>
    <submittedName>
        <fullName evidence="2">Protein PLANT CADMIUM RESISTANCE 9-like</fullName>
    </submittedName>
</protein>
<dbReference type="PANTHER" id="PTHR15907">
    <property type="entry name" value="DUF614 FAMILY PROTEIN-RELATED"/>
    <property type="match status" value="1"/>
</dbReference>
<dbReference type="KEGG" id="dzi:111317639"/>
<gene>
    <name evidence="2" type="primary">LOC111317639</name>
</gene>
<keyword evidence="1" id="KW-1185">Reference proteome</keyword>
<dbReference type="AlphaFoldDB" id="A0A6P6BFH2"/>
<dbReference type="GeneID" id="111317639"/>
<dbReference type="OrthoDB" id="1045822at2759"/>
<name>A0A6P6BFH2_DURZI</name>
<evidence type="ECO:0000313" key="2">
    <source>
        <dbReference type="RefSeq" id="XP_022775810.1"/>
    </source>
</evidence>
<sequence length="131" mass="14615">MDPKNIEAANPKSAPLQKQYPEGQWPTGLYDRCDDPSNCITLSSCPCVTFGQIAEIIDGGDRSCGISGLVYYAMGNIHCEWLYAGLYRTKLRQLFSLPEAPYGDRFVHCCCCPCSLSQEYRELKNRGPIPP</sequence>
<organism evidence="1 2">
    <name type="scientific">Durio zibethinus</name>
    <name type="common">Durian</name>
    <dbReference type="NCBI Taxonomy" id="66656"/>
    <lineage>
        <taxon>Eukaryota</taxon>
        <taxon>Viridiplantae</taxon>
        <taxon>Streptophyta</taxon>
        <taxon>Embryophyta</taxon>
        <taxon>Tracheophyta</taxon>
        <taxon>Spermatophyta</taxon>
        <taxon>Magnoliopsida</taxon>
        <taxon>eudicotyledons</taxon>
        <taxon>Gunneridae</taxon>
        <taxon>Pentapetalae</taxon>
        <taxon>rosids</taxon>
        <taxon>malvids</taxon>
        <taxon>Malvales</taxon>
        <taxon>Malvaceae</taxon>
        <taxon>Helicteroideae</taxon>
        <taxon>Durio</taxon>
    </lineage>
</organism>